<dbReference type="EMBL" id="DVNJ01000024">
    <property type="protein sequence ID" value="HIU62998.1"/>
    <property type="molecule type" value="Genomic_DNA"/>
</dbReference>
<sequence length="306" mass="32985">MKRRPLAALVLTALLLVAVCASGCVFSSTIPDTYYSYSVDLSAEAGRALFDRYDGAAVLVRVDLYEGEGSFRPVDKLHSESTSTGVYVSEDGFLALPAGAFVPERYDVNRCGITVTYFTENGAVTSERVWFYSYEQGNNLTIDENIFLDEESGVALVKFPLEGRENVWMDVSEENAASFELSDELYLFSVLPEGASNEGTRLLSLISVAGGEHRADKNSYVYDNVPRGGRFDNIVSGHFSPCDVGGIAVDASGRVAGMVISRLMGRGNGDDAAMQQSDSIYGIAGMADVSRLSALLEAAQRSGYAQ</sequence>
<dbReference type="Proteomes" id="UP000824145">
    <property type="component" value="Unassembled WGS sequence"/>
</dbReference>
<protein>
    <recommendedName>
        <fullName evidence="4">Serine protease</fullName>
    </recommendedName>
</protein>
<reference evidence="2" key="2">
    <citation type="journal article" date="2021" name="PeerJ">
        <title>Extensive microbial diversity within the chicken gut microbiome revealed by metagenomics and culture.</title>
        <authorList>
            <person name="Gilroy R."/>
            <person name="Ravi A."/>
            <person name="Getino M."/>
            <person name="Pursley I."/>
            <person name="Horton D.L."/>
            <person name="Alikhan N.F."/>
            <person name="Baker D."/>
            <person name="Gharbi K."/>
            <person name="Hall N."/>
            <person name="Watson M."/>
            <person name="Adriaenssens E.M."/>
            <person name="Foster-Nyarko E."/>
            <person name="Jarju S."/>
            <person name="Secka A."/>
            <person name="Antonio M."/>
            <person name="Oren A."/>
            <person name="Chaudhuri R.R."/>
            <person name="La Ragione R."/>
            <person name="Hildebrand F."/>
            <person name="Pallen M.J."/>
        </authorList>
    </citation>
    <scope>NUCLEOTIDE SEQUENCE</scope>
    <source>
        <strain evidence="2">9366</strain>
    </source>
</reference>
<gene>
    <name evidence="2" type="ORF">IAB07_04465</name>
</gene>
<reference evidence="2" key="1">
    <citation type="submission" date="2020-10" db="EMBL/GenBank/DDBJ databases">
        <authorList>
            <person name="Gilroy R."/>
        </authorList>
    </citation>
    <scope>NUCLEOTIDE SEQUENCE</scope>
    <source>
        <strain evidence="2">9366</strain>
    </source>
</reference>
<evidence type="ECO:0000313" key="3">
    <source>
        <dbReference type="Proteomes" id="UP000824145"/>
    </source>
</evidence>
<organism evidence="2 3">
    <name type="scientific">Candidatus Caccalectryoclostridium excrementigallinarum</name>
    <dbReference type="NCBI Taxonomy" id="2840710"/>
    <lineage>
        <taxon>Bacteria</taxon>
        <taxon>Bacillati</taxon>
        <taxon>Bacillota</taxon>
        <taxon>Clostridia</taxon>
        <taxon>Christensenellales</taxon>
        <taxon>Christensenellaceae</taxon>
        <taxon>Christensenellaceae incertae sedis</taxon>
        <taxon>Candidatus Caccalectryoclostridium</taxon>
    </lineage>
</organism>
<dbReference type="AlphaFoldDB" id="A0A9D1MLZ4"/>
<name>A0A9D1MLZ4_9FIRM</name>
<evidence type="ECO:0000313" key="2">
    <source>
        <dbReference type="EMBL" id="HIU62998.1"/>
    </source>
</evidence>
<keyword evidence="1" id="KW-0732">Signal</keyword>
<feature type="chain" id="PRO_5038854547" description="Serine protease" evidence="1">
    <location>
        <begin position="24"/>
        <end position="306"/>
    </location>
</feature>
<accession>A0A9D1MLZ4</accession>
<evidence type="ECO:0000256" key="1">
    <source>
        <dbReference type="SAM" id="SignalP"/>
    </source>
</evidence>
<proteinExistence type="predicted"/>
<feature type="signal peptide" evidence="1">
    <location>
        <begin position="1"/>
        <end position="23"/>
    </location>
</feature>
<comment type="caution">
    <text evidence="2">The sequence shown here is derived from an EMBL/GenBank/DDBJ whole genome shotgun (WGS) entry which is preliminary data.</text>
</comment>
<evidence type="ECO:0008006" key="4">
    <source>
        <dbReference type="Google" id="ProtNLM"/>
    </source>
</evidence>